<reference evidence="1 2" key="1">
    <citation type="submission" date="2024-02" db="EMBL/GenBank/DDBJ databases">
        <authorList>
            <person name="Chen Y."/>
            <person name="Shah S."/>
            <person name="Dougan E. K."/>
            <person name="Thang M."/>
            <person name="Chan C."/>
        </authorList>
    </citation>
    <scope>NUCLEOTIDE SEQUENCE [LARGE SCALE GENOMIC DNA]</scope>
</reference>
<proteinExistence type="predicted"/>
<organism evidence="1 2">
    <name type="scientific">Durusdinium trenchii</name>
    <dbReference type="NCBI Taxonomy" id="1381693"/>
    <lineage>
        <taxon>Eukaryota</taxon>
        <taxon>Sar</taxon>
        <taxon>Alveolata</taxon>
        <taxon>Dinophyceae</taxon>
        <taxon>Suessiales</taxon>
        <taxon>Symbiodiniaceae</taxon>
        <taxon>Durusdinium</taxon>
    </lineage>
</organism>
<dbReference type="EMBL" id="CAXAMM010006781">
    <property type="protein sequence ID" value="CAK9012330.1"/>
    <property type="molecule type" value="Genomic_DNA"/>
</dbReference>
<gene>
    <name evidence="1" type="ORF">SCF082_LOCUS11476</name>
</gene>
<name>A0ABP0JD62_9DINO</name>
<protein>
    <submittedName>
        <fullName evidence="1">Uncharacterized protein</fullName>
    </submittedName>
</protein>
<sequence>MTQMDSRRRRRPPDEGGGSLGLCPCRTYVLLAVISFNVLLFIYNFPGLVAVKPSINQITSSWLDKDEVTKLIQGLEVRIARLESERPSSTGQKQSPPTSSPRSTTPATPAPAASKPTTQAVQTPAPSETSSGSPLPLPPSPPISSLAPDITPRTRENGGLLHLLSHRSCSQDQSAKCNQGFIKEMDKMRQEADTAPEIQERHLYTSLPDELMNDPRWQTHIKPGVRGRGYWFWKAALSRMLLSQGVLQIGDELLYVDADSMGMMKHLIKMRSRFKEDLVLAAQPHCEHVWTKGDIFQRFGTTWNNLHYGLTQQPKAQAFLMRLNERTVKLLQIWEALMTDFHLVSDEPSRNKALDGPWFKRKENRHDQSILSMILKASIAKSGSCNEPDFKCDRLGSDDETAGWEVHPELGVKGLTVKYI</sequence>
<accession>A0ABP0JD62</accession>
<comment type="caution">
    <text evidence="1">The sequence shown here is derived from an EMBL/GenBank/DDBJ whole genome shotgun (WGS) entry which is preliminary data.</text>
</comment>
<keyword evidence="2" id="KW-1185">Reference proteome</keyword>
<evidence type="ECO:0000313" key="2">
    <source>
        <dbReference type="Proteomes" id="UP001642464"/>
    </source>
</evidence>
<dbReference type="Proteomes" id="UP001642464">
    <property type="component" value="Unassembled WGS sequence"/>
</dbReference>
<evidence type="ECO:0000313" key="1">
    <source>
        <dbReference type="EMBL" id="CAK9012330.1"/>
    </source>
</evidence>